<keyword evidence="14" id="KW-1185">Reference proteome</keyword>
<sequence>MKPAFINFNDEILPADTKVMGIANRSYRYGDGLFESMRLMKGQLKFADLHADRLQRGMKALKMDGYSAMDAWFLRDRSETLATRNKCKHGRLRLTVYRESDGLYTPSQNKVGFSLELQPMEEPRYFLNEKGLIMDVFTEVGKPLNYLSNIKSCNSLVYVMAGIYKNQQRLEDVFILNQNKFLCEAGSSNVFVLYKDHLYTPALSEGCVEGVMRQVVINLALKNNIPVTEAQINPEILYEADEVFLTNATKGIQWVMGYGVKRYFNQVSKALMDELNNL</sequence>
<dbReference type="AlphaFoldDB" id="A0A7D4UEN1"/>
<evidence type="ECO:0000256" key="4">
    <source>
        <dbReference type="ARBA" id="ARBA00005072"/>
    </source>
</evidence>
<evidence type="ECO:0000256" key="9">
    <source>
        <dbReference type="ARBA" id="ARBA00048798"/>
    </source>
</evidence>
<comment type="pathway">
    <text evidence="4">Amino-acid biosynthesis; L-leucine biosynthesis; L-leucine from 3-methyl-2-oxobutanoate: step 4/4.</text>
</comment>
<comment type="catalytic activity">
    <reaction evidence="8">
        <text>L-valine + 2-oxoglutarate = 3-methyl-2-oxobutanoate + L-glutamate</text>
        <dbReference type="Rhea" id="RHEA:24813"/>
        <dbReference type="ChEBI" id="CHEBI:11851"/>
        <dbReference type="ChEBI" id="CHEBI:16810"/>
        <dbReference type="ChEBI" id="CHEBI:29985"/>
        <dbReference type="ChEBI" id="CHEBI:57762"/>
        <dbReference type="EC" id="2.6.1.42"/>
    </reaction>
</comment>
<evidence type="ECO:0000256" key="7">
    <source>
        <dbReference type="ARBA" id="ARBA00022898"/>
    </source>
</evidence>
<evidence type="ECO:0000256" key="10">
    <source>
        <dbReference type="ARBA" id="ARBA00049229"/>
    </source>
</evidence>
<dbReference type="PROSITE" id="PS00770">
    <property type="entry name" value="AA_TRANSFER_CLASS_4"/>
    <property type="match status" value="1"/>
</dbReference>
<dbReference type="KEGG" id="mmab:HQ865_04990"/>
<dbReference type="GO" id="GO:0004084">
    <property type="term" value="F:branched-chain-amino-acid transaminase activity"/>
    <property type="evidence" value="ECO:0007669"/>
    <property type="project" value="UniProtKB-EC"/>
</dbReference>
<dbReference type="InterPro" id="IPR018300">
    <property type="entry name" value="Aminotrans_IV_CS"/>
</dbReference>
<name>A0A7D4UEN1_9SPHI</name>
<reference evidence="13 14" key="1">
    <citation type="submission" date="2020-05" db="EMBL/GenBank/DDBJ databases">
        <title>Mucilaginibacter mali sp. nov.</title>
        <authorList>
            <person name="Kim H.S."/>
            <person name="Lee K.C."/>
            <person name="Suh M.K."/>
            <person name="Kim J.-S."/>
            <person name="Han K.-I."/>
            <person name="Eom M.K."/>
            <person name="Shin Y.K."/>
            <person name="Lee J.-S."/>
        </authorList>
    </citation>
    <scope>NUCLEOTIDE SEQUENCE [LARGE SCALE GENOMIC DNA]</scope>
    <source>
        <strain evidence="13 14">G2-14</strain>
    </source>
</reference>
<dbReference type="InterPro" id="IPR050571">
    <property type="entry name" value="Class-IV_PLP-Dep_Aminotrnsfr"/>
</dbReference>
<dbReference type="InterPro" id="IPR001544">
    <property type="entry name" value="Aminotrans_IV"/>
</dbReference>
<dbReference type="Proteomes" id="UP000505355">
    <property type="component" value="Chromosome"/>
</dbReference>
<dbReference type="EC" id="2.6.1.42" evidence="6"/>
<dbReference type="InterPro" id="IPR043132">
    <property type="entry name" value="BCAT-like_C"/>
</dbReference>
<gene>
    <name evidence="13" type="ORF">HQ865_04990</name>
</gene>
<comment type="catalytic activity">
    <reaction evidence="9">
        <text>L-isoleucine + 2-oxoglutarate = (S)-3-methyl-2-oxopentanoate + L-glutamate</text>
        <dbReference type="Rhea" id="RHEA:24801"/>
        <dbReference type="ChEBI" id="CHEBI:16810"/>
        <dbReference type="ChEBI" id="CHEBI:29985"/>
        <dbReference type="ChEBI" id="CHEBI:35146"/>
        <dbReference type="ChEBI" id="CHEBI:58045"/>
        <dbReference type="EC" id="2.6.1.42"/>
    </reaction>
</comment>
<accession>A0A7D4UEN1</accession>
<evidence type="ECO:0000256" key="1">
    <source>
        <dbReference type="ARBA" id="ARBA00001933"/>
    </source>
</evidence>
<evidence type="ECO:0000256" key="8">
    <source>
        <dbReference type="ARBA" id="ARBA00048212"/>
    </source>
</evidence>
<keyword evidence="7 12" id="KW-0663">Pyridoxal phosphate</keyword>
<dbReference type="EMBL" id="CP054139">
    <property type="protein sequence ID" value="QKJ29136.1"/>
    <property type="molecule type" value="Genomic_DNA"/>
</dbReference>
<comment type="pathway">
    <text evidence="3">Amino-acid biosynthesis; L-valine biosynthesis; L-valine from pyruvate: step 4/4.</text>
</comment>
<keyword evidence="13" id="KW-0032">Aminotransferase</keyword>
<dbReference type="PANTHER" id="PTHR42743:SF11">
    <property type="entry name" value="AMINODEOXYCHORISMATE LYASE"/>
    <property type="match status" value="1"/>
</dbReference>
<evidence type="ECO:0000313" key="14">
    <source>
        <dbReference type="Proteomes" id="UP000505355"/>
    </source>
</evidence>
<protein>
    <recommendedName>
        <fullName evidence="6">branched-chain-amino-acid transaminase</fullName>
        <ecNumber evidence="6">2.6.1.42</ecNumber>
    </recommendedName>
</protein>
<dbReference type="InterPro" id="IPR043131">
    <property type="entry name" value="BCAT-like_N"/>
</dbReference>
<dbReference type="Gene3D" id="3.30.470.10">
    <property type="match status" value="1"/>
</dbReference>
<dbReference type="InterPro" id="IPR036038">
    <property type="entry name" value="Aminotransferase-like"/>
</dbReference>
<dbReference type="GO" id="GO:0046394">
    <property type="term" value="P:carboxylic acid biosynthetic process"/>
    <property type="evidence" value="ECO:0007669"/>
    <property type="project" value="UniProtKB-ARBA"/>
</dbReference>
<organism evidence="13 14">
    <name type="scientific">Mucilaginibacter mali</name>
    <dbReference type="NCBI Taxonomy" id="2740462"/>
    <lineage>
        <taxon>Bacteria</taxon>
        <taxon>Pseudomonadati</taxon>
        <taxon>Bacteroidota</taxon>
        <taxon>Sphingobacteriia</taxon>
        <taxon>Sphingobacteriales</taxon>
        <taxon>Sphingobacteriaceae</taxon>
        <taxon>Mucilaginibacter</taxon>
    </lineage>
</organism>
<comment type="pathway">
    <text evidence="2">Amino-acid biosynthesis; L-isoleucine biosynthesis; L-isoleucine from 2-oxobutanoate: step 4/4.</text>
</comment>
<comment type="similarity">
    <text evidence="5 11">Belongs to the class-IV pyridoxal-phosphate-dependent aminotransferase family.</text>
</comment>
<evidence type="ECO:0000256" key="3">
    <source>
        <dbReference type="ARBA" id="ARBA00004931"/>
    </source>
</evidence>
<evidence type="ECO:0000313" key="13">
    <source>
        <dbReference type="EMBL" id="QKJ29136.1"/>
    </source>
</evidence>
<dbReference type="Gene3D" id="3.20.10.10">
    <property type="entry name" value="D-amino Acid Aminotransferase, subunit A, domain 2"/>
    <property type="match status" value="1"/>
</dbReference>
<dbReference type="SUPFAM" id="SSF56752">
    <property type="entry name" value="D-aminoacid aminotransferase-like PLP-dependent enzymes"/>
    <property type="match status" value="1"/>
</dbReference>
<evidence type="ECO:0000256" key="11">
    <source>
        <dbReference type="RuleBase" id="RU004106"/>
    </source>
</evidence>
<dbReference type="PANTHER" id="PTHR42743">
    <property type="entry name" value="AMINO-ACID AMINOTRANSFERASE"/>
    <property type="match status" value="1"/>
</dbReference>
<comment type="cofactor">
    <cofactor evidence="1 12">
        <name>pyridoxal 5'-phosphate</name>
        <dbReference type="ChEBI" id="CHEBI:597326"/>
    </cofactor>
</comment>
<evidence type="ECO:0000256" key="12">
    <source>
        <dbReference type="RuleBase" id="RU004516"/>
    </source>
</evidence>
<dbReference type="RefSeq" id="WP_173413831.1">
    <property type="nucleotide sequence ID" value="NZ_CP054139.1"/>
</dbReference>
<evidence type="ECO:0000256" key="2">
    <source>
        <dbReference type="ARBA" id="ARBA00004824"/>
    </source>
</evidence>
<dbReference type="CDD" id="cd00449">
    <property type="entry name" value="PLPDE_IV"/>
    <property type="match status" value="1"/>
</dbReference>
<proteinExistence type="inferred from homology"/>
<dbReference type="Pfam" id="PF01063">
    <property type="entry name" value="Aminotran_4"/>
    <property type="match status" value="1"/>
</dbReference>
<comment type="catalytic activity">
    <reaction evidence="10">
        <text>L-leucine + 2-oxoglutarate = 4-methyl-2-oxopentanoate + L-glutamate</text>
        <dbReference type="Rhea" id="RHEA:18321"/>
        <dbReference type="ChEBI" id="CHEBI:16810"/>
        <dbReference type="ChEBI" id="CHEBI:17865"/>
        <dbReference type="ChEBI" id="CHEBI:29985"/>
        <dbReference type="ChEBI" id="CHEBI:57427"/>
        <dbReference type="EC" id="2.6.1.42"/>
    </reaction>
</comment>
<keyword evidence="13" id="KW-0808">Transferase</keyword>
<evidence type="ECO:0000256" key="5">
    <source>
        <dbReference type="ARBA" id="ARBA00009320"/>
    </source>
</evidence>
<evidence type="ECO:0000256" key="6">
    <source>
        <dbReference type="ARBA" id="ARBA00013053"/>
    </source>
</evidence>